<dbReference type="Proteomes" id="UP000192257">
    <property type="component" value="Unassembled WGS sequence"/>
</dbReference>
<dbReference type="AlphaFoldDB" id="A0A1X0NLX7"/>
<keyword evidence="1" id="KW-0479">Metal-binding</keyword>
<dbReference type="VEuPathDB" id="TriTrypDB:TM35_000331440"/>
<dbReference type="SUPFAM" id="SSF51197">
    <property type="entry name" value="Clavaminate synthase-like"/>
    <property type="match status" value="1"/>
</dbReference>
<sequence>MRRTFCRFSTLVKIGRGAENVTETASNALLEALQVHGYCYVQHPFIQKEILDQLHRDSRQFFERYILDLPPAVATPSPAGGKRPAPRTDILPMTPHELEKLTTPSGFRGYYRYVGASGVDDAIECFSVGREVPNPAELREPYYRLSGWAPAEYTPLIARPTPWEVLLEHPCAGGGRGSDTFMADYREMLLAYYDLCAAVSLDVLRHISCGLGVRPTTPQGGADPNSDYDMDFFTPFHDRCDCDLQAKYYPPLGHVVRGGRTQGVEVRAGAKVIRRKGPLAQPHINSNNNNNGNNNNNTNNNNSDEMVRLDTHKDLSTVTLLAQDALGGLEVWDDEEEKYITVPVLNDALLVNAGIFLEKWTGGLLEATPHRVRSVKDGSSRCSVVFFCLPNHDAKVEPLLQQDENPALDAQEGFYAGDLMPTAQ</sequence>
<comment type="caution">
    <text evidence="4">The sequence shown here is derived from an EMBL/GenBank/DDBJ whole genome shotgun (WGS) entry which is preliminary data.</text>
</comment>
<proteinExistence type="inferred from homology"/>
<dbReference type="InterPro" id="IPR005123">
    <property type="entry name" value="Oxoglu/Fe-dep_dioxygenase_dom"/>
</dbReference>
<dbReference type="GO" id="GO:0016491">
    <property type="term" value="F:oxidoreductase activity"/>
    <property type="evidence" value="ECO:0007669"/>
    <property type="project" value="UniProtKB-KW"/>
</dbReference>
<dbReference type="Gene3D" id="2.60.120.330">
    <property type="entry name" value="B-lactam Antibiotic, Isopenicillin N Synthase, Chain"/>
    <property type="match status" value="1"/>
</dbReference>
<evidence type="ECO:0000259" key="3">
    <source>
        <dbReference type="PROSITE" id="PS51471"/>
    </source>
</evidence>
<evidence type="ECO:0000313" key="4">
    <source>
        <dbReference type="EMBL" id="ORC85687.1"/>
    </source>
</evidence>
<feature type="region of interest" description="Disordered" evidence="2">
    <location>
        <begin position="277"/>
        <end position="305"/>
    </location>
</feature>
<dbReference type="RefSeq" id="XP_028879753.1">
    <property type="nucleotide sequence ID" value="XM_029028900.1"/>
</dbReference>
<keyword evidence="5" id="KW-1185">Reference proteome</keyword>
<dbReference type="OrthoDB" id="288590at2759"/>
<feature type="domain" description="Fe2OG dioxygenase" evidence="3">
    <location>
        <begin position="278"/>
        <end position="390"/>
    </location>
</feature>
<evidence type="ECO:0000313" key="5">
    <source>
        <dbReference type="Proteomes" id="UP000192257"/>
    </source>
</evidence>
<dbReference type="Pfam" id="PF03171">
    <property type="entry name" value="2OG-FeII_Oxy"/>
    <property type="match status" value="1"/>
</dbReference>
<feature type="compositionally biased region" description="Low complexity" evidence="2">
    <location>
        <begin position="285"/>
        <end position="302"/>
    </location>
</feature>
<dbReference type="EMBL" id="NBCO01000033">
    <property type="protein sequence ID" value="ORC85687.1"/>
    <property type="molecule type" value="Genomic_DNA"/>
</dbReference>
<organism evidence="4 5">
    <name type="scientific">Trypanosoma theileri</name>
    <dbReference type="NCBI Taxonomy" id="67003"/>
    <lineage>
        <taxon>Eukaryota</taxon>
        <taxon>Discoba</taxon>
        <taxon>Euglenozoa</taxon>
        <taxon>Kinetoplastea</taxon>
        <taxon>Metakinetoplastina</taxon>
        <taxon>Trypanosomatida</taxon>
        <taxon>Trypanosomatidae</taxon>
        <taxon>Trypanosoma</taxon>
    </lineage>
</organism>
<reference evidence="4 5" key="1">
    <citation type="submission" date="2017-03" db="EMBL/GenBank/DDBJ databases">
        <title>An alternative strategy for trypanosome survival in the mammalian bloodstream revealed through genome and transcriptome analysis of the ubiquitous bovine parasite Trypanosoma (Megatrypanum) theileri.</title>
        <authorList>
            <person name="Kelly S."/>
            <person name="Ivens A."/>
            <person name="Mott A."/>
            <person name="O'Neill E."/>
            <person name="Emms D."/>
            <person name="Macleod O."/>
            <person name="Voorheis P."/>
            <person name="Matthews J."/>
            <person name="Matthews K."/>
            <person name="Carrington M."/>
        </authorList>
    </citation>
    <scope>NUCLEOTIDE SEQUENCE [LARGE SCALE GENOMIC DNA]</scope>
    <source>
        <strain evidence="4">Edinburgh</strain>
    </source>
</reference>
<evidence type="ECO:0000256" key="1">
    <source>
        <dbReference type="RuleBase" id="RU003682"/>
    </source>
</evidence>
<dbReference type="PANTHER" id="PTHR47990">
    <property type="entry name" value="2-OXOGLUTARATE (2OG) AND FE(II)-DEPENDENT OXYGENASE SUPERFAMILY PROTEIN-RELATED"/>
    <property type="match status" value="1"/>
</dbReference>
<keyword evidence="1" id="KW-0408">Iron</keyword>
<accession>A0A1X0NLX7</accession>
<dbReference type="STRING" id="67003.A0A1X0NLX7"/>
<dbReference type="GeneID" id="39988680"/>
<name>A0A1X0NLX7_9TRYP</name>
<keyword evidence="1" id="KW-0560">Oxidoreductase</keyword>
<dbReference type="InterPro" id="IPR027443">
    <property type="entry name" value="IPNS-like_sf"/>
</dbReference>
<comment type="similarity">
    <text evidence="1">Belongs to the iron/ascorbate-dependent oxidoreductase family.</text>
</comment>
<dbReference type="InterPro" id="IPR050231">
    <property type="entry name" value="Iron_ascorbate_oxido_reductase"/>
</dbReference>
<gene>
    <name evidence="4" type="ORF">TM35_000331440</name>
</gene>
<dbReference type="PROSITE" id="PS51471">
    <property type="entry name" value="FE2OG_OXY"/>
    <property type="match status" value="1"/>
</dbReference>
<dbReference type="GO" id="GO:0046872">
    <property type="term" value="F:metal ion binding"/>
    <property type="evidence" value="ECO:0007669"/>
    <property type="project" value="UniProtKB-KW"/>
</dbReference>
<dbReference type="InterPro" id="IPR044861">
    <property type="entry name" value="IPNS-like_FE2OG_OXY"/>
</dbReference>
<evidence type="ECO:0000256" key="2">
    <source>
        <dbReference type="SAM" id="MobiDB-lite"/>
    </source>
</evidence>
<protein>
    <submittedName>
        <fullName evidence="4">2OG-Fe(II) oxygenase</fullName>
    </submittedName>
</protein>